<reference evidence="2 3" key="1">
    <citation type="journal article" date="2018" name="J. Allergy Clin. Immunol.">
        <title>High-quality assembly of Dermatophagoides pteronyssinus genome and transcriptome reveals a wide range of novel allergens.</title>
        <authorList>
            <person name="Liu X.Y."/>
            <person name="Yang K.Y."/>
            <person name="Wang M.Q."/>
            <person name="Kwok J.S."/>
            <person name="Zeng X."/>
            <person name="Yang Z."/>
            <person name="Xiao X.J."/>
            <person name="Lau C.P."/>
            <person name="Li Y."/>
            <person name="Huang Z.M."/>
            <person name="Ba J.G."/>
            <person name="Yim A.K."/>
            <person name="Ouyang C.Y."/>
            <person name="Ngai S.M."/>
            <person name="Chan T.F."/>
            <person name="Leung E.L."/>
            <person name="Liu L."/>
            <person name="Liu Z.G."/>
            <person name="Tsui S.K."/>
        </authorList>
    </citation>
    <scope>NUCLEOTIDE SEQUENCE [LARGE SCALE GENOMIC DNA]</scope>
    <source>
        <strain evidence="2">Derp</strain>
    </source>
</reference>
<organism evidence="2 3">
    <name type="scientific">Dermatophagoides pteronyssinus</name>
    <name type="common">European house dust mite</name>
    <dbReference type="NCBI Taxonomy" id="6956"/>
    <lineage>
        <taxon>Eukaryota</taxon>
        <taxon>Metazoa</taxon>
        <taxon>Ecdysozoa</taxon>
        <taxon>Arthropoda</taxon>
        <taxon>Chelicerata</taxon>
        <taxon>Arachnida</taxon>
        <taxon>Acari</taxon>
        <taxon>Acariformes</taxon>
        <taxon>Sarcoptiformes</taxon>
        <taxon>Astigmata</taxon>
        <taxon>Psoroptidia</taxon>
        <taxon>Analgoidea</taxon>
        <taxon>Pyroglyphidae</taxon>
        <taxon>Dermatophagoidinae</taxon>
        <taxon>Dermatophagoides</taxon>
    </lineage>
</organism>
<gene>
    <name evidence="2" type="ORF">DERP_014796</name>
</gene>
<accession>A0ABQ8J307</accession>
<reference evidence="2 3" key="2">
    <citation type="journal article" date="2022" name="Mol. Biol. Evol.">
        <title>Comparative Genomics Reveals Insights into the Divergent Evolution of Astigmatic Mites and Household Pest Adaptations.</title>
        <authorList>
            <person name="Xiong Q."/>
            <person name="Wan A.T."/>
            <person name="Liu X."/>
            <person name="Fung C.S."/>
            <person name="Xiao X."/>
            <person name="Malainual N."/>
            <person name="Hou J."/>
            <person name="Wang L."/>
            <person name="Wang M."/>
            <person name="Yang K.Y."/>
            <person name="Cui Y."/>
            <person name="Leung E.L."/>
            <person name="Nong W."/>
            <person name="Shin S.K."/>
            <person name="Au S.W."/>
            <person name="Jeong K.Y."/>
            <person name="Chew F.T."/>
            <person name="Hui J.H."/>
            <person name="Leung T.F."/>
            <person name="Tungtrongchitr A."/>
            <person name="Zhong N."/>
            <person name="Liu Z."/>
            <person name="Tsui S.K."/>
        </authorList>
    </citation>
    <scope>NUCLEOTIDE SEQUENCE [LARGE SCALE GENOMIC DNA]</scope>
    <source>
        <strain evidence="2">Derp</strain>
    </source>
</reference>
<evidence type="ECO:0000313" key="2">
    <source>
        <dbReference type="EMBL" id="KAH9416745.1"/>
    </source>
</evidence>
<protein>
    <submittedName>
        <fullName evidence="2">Uncharacterized protein</fullName>
    </submittedName>
</protein>
<sequence length="64" mass="7628">MRFLTKAIVHTQPESDETVLQFVITMILIIFFFWLFNMAKLNKSKNRSNITYNNNTFDNDSNHN</sequence>
<keyword evidence="1" id="KW-0472">Membrane</keyword>
<evidence type="ECO:0000313" key="3">
    <source>
        <dbReference type="Proteomes" id="UP000887458"/>
    </source>
</evidence>
<name>A0ABQ8J307_DERPT</name>
<comment type="caution">
    <text evidence="2">The sequence shown here is derived from an EMBL/GenBank/DDBJ whole genome shotgun (WGS) entry which is preliminary data.</text>
</comment>
<keyword evidence="1" id="KW-1133">Transmembrane helix</keyword>
<dbReference type="EMBL" id="NJHN03000087">
    <property type="protein sequence ID" value="KAH9416745.1"/>
    <property type="molecule type" value="Genomic_DNA"/>
</dbReference>
<feature type="transmembrane region" description="Helical" evidence="1">
    <location>
        <begin position="20"/>
        <end position="39"/>
    </location>
</feature>
<evidence type="ECO:0000256" key="1">
    <source>
        <dbReference type="SAM" id="Phobius"/>
    </source>
</evidence>
<keyword evidence="1" id="KW-0812">Transmembrane</keyword>
<dbReference type="Proteomes" id="UP000887458">
    <property type="component" value="Unassembled WGS sequence"/>
</dbReference>
<keyword evidence="3" id="KW-1185">Reference proteome</keyword>
<proteinExistence type="predicted"/>